<dbReference type="PROSITE" id="PS50191">
    <property type="entry name" value="CRAL_TRIO"/>
    <property type="match status" value="1"/>
</dbReference>
<dbReference type="Proteomes" id="UP000593566">
    <property type="component" value="Unassembled WGS sequence"/>
</dbReference>
<dbReference type="PANTHER" id="PTHR45657">
    <property type="entry name" value="CRAL-TRIO DOMAIN-CONTAINING PROTEIN YKL091C-RELATED"/>
    <property type="match status" value="1"/>
</dbReference>
<reference evidence="3 4" key="1">
    <citation type="journal article" date="2020" name="Genomics">
        <title>Complete, high-quality genomes from long-read metagenomic sequencing of two wolf lichen thalli reveals enigmatic genome architecture.</title>
        <authorList>
            <person name="McKenzie S.K."/>
            <person name="Walston R.F."/>
            <person name="Allen J.L."/>
        </authorList>
    </citation>
    <scope>NUCLEOTIDE SEQUENCE [LARGE SCALE GENOMIC DNA]</scope>
    <source>
        <strain evidence="3">WasteWater1</strain>
    </source>
</reference>
<dbReference type="Pfam" id="PF03765">
    <property type="entry name" value="CRAL_TRIO_N"/>
    <property type="match status" value="1"/>
</dbReference>
<feature type="compositionally biased region" description="Low complexity" evidence="1">
    <location>
        <begin position="1"/>
        <end position="10"/>
    </location>
</feature>
<feature type="compositionally biased region" description="Polar residues" evidence="1">
    <location>
        <begin position="407"/>
        <end position="416"/>
    </location>
</feature>
<feature type="region of interest" description="Disordered" evidence="1">
    <location>
        <begin position="369"/>
        <end position="523"/>
    </location>
</feature>
<dbReference type="GeneID" id="59334007"/>
<dbReference type="Gene3D" id="1.10.8.20">
    <property type="entry name" value="N-terminal domain of phosphatidylinositol transfer protein sec14p"/>
    <property type="match status" value="1"/>
</dbReference>
<keyword evidence="4" id="KW-1185">Reference proteome</keyword>
<dbReference type="InterPro" id="IPR001251">
    <property type="entry name" value="CRAL-TRIO_dom"/>
</dbReference>
<dbReference type="InterPro" id="IPR011074">
    <property type="entry name" value="CRAL/TRIO_N_dom"/>
</dbReference>
<name>A0A8H6C8W6_9LECA</name>
<evidence type="ECO:0000313" key="4">
    <source>
        <dbReference type="Proteomes" id="UP000593566"/>
    </source>
</evidence>
<dbReference type="InterPro" id="IPR036865">
    <property type="entry name" value="CRAL-TRIO_dom_sf"/>
</dbReference>
<feature type="region of interest" description="Disordered" evidence="1">
    <location>
        <begin position="1"/>
        <end position="20"/>
    </location>
</feature>
<evidence type="ECO:0000259" key="2">
    <source>
        <dbReference type="PROSITE" id="PS50191"/>
    </source>
</evidence>
<dbReference type="SUPFAM" id="SSF46938">
    <property type="entry name" value="CRAL/TRIO N-terminal domain"/>
    <property type="match status" value="1"/>
</dbReference>
<dbReference type="AlphaFoldDB" id="A0A8H6C8W6"/>
<dbReference type="InterPro" id="IPR051026">
    <property type="entry name" value="PI/PC_transfer"/>
</dbReference>
<dbReference type="SMART" id="SM00516">
    <property type="entry name" value="SEC14"/>
    <property type="match status" value="1"/>
</dbReference>
<dbReference type="SMART" id="SM01100">
    <property type="entry name" value="CRAL_TRIO_N"/>
    <property type="match status" value="1"/>
</dbReference>
<comment type="caution">
    <text evidence="3">The sequence shown here is derived from an EMBL/GenBank/DDBJ whole genome shotgun (WGS) entry which is preliminary data.</text>
</comment>
<proteinExistence type="predicted"/>
<organism evidence="3 4">
    <name type="scientific">Letharia lupina</name>
    <dbReference type="NCBI Taxonomy" id="560253"/>
    <lineage>
        <taxon>Eukaryota</taxon>
        <taxon>Fungi</taxon>
        <taxon>Dikarya</taxon>
        <taxon>Ascomycota</taxon>
        <taxon>Pezizomycotina</taxon>
        <taxon>Lecanoromycetes</taxon>
        <taxon>OSLEUM clade</taxon>
        <taxon>Lecanoromycetidae</taxon>
        <taxon>Lecanorales</taxon>
        <taxon>Lecanorineae</taxon>
        <taxon>Parmeliaceae</taxon>
        <taxon>Letharia</taxon>
    </lineage>
</organism>
<dbReference type="CDD" id="cd00170">
    <property type="entry name" value="SEC14"/>
    <property type="match status" value="1"/>
</dbReference>
<gene>
    <name evidence="3" type="ORF">HO133_005601</name>
</gene>
<sequence>MNRASNNAGPPGLPPPEAANAETRLKGHIGHLTPEEESAFEDFKKLCAKEGFYTPQTANGKASHDDGTLIRYLRARKFNPREAYIQFKDTEIWRKENELDALYENIDIREYQALRQFYPQWTGRRDKRGIPIYVYEIGKLDHKKITAYASATSKSKTKSPGLRLFALYENLTRFVMPLCSSVPGRRNPETPVDQSNNIVDISKVGLKQFWNLRSHMQEASTLATAHYPEILDRIFVIGAPSFFPVVWGWVKKWFDPITTSKIFILAQHDILPTLSSFIEIKDIPKKYGGKLDYEYGKMPNLDPDIRQHLSIEPIRDAETFFLTSPIRWIDAGESGEDGEMTALSVGTLDGDRRKERVAVLHALATRVATHSSNFRSQRTETPTLPSRPATSNGQPAPQNAPVPNGQAAPQNGSVSKGQAAPQSGAAFLGQAPPQSHPIPNGHITPQSRPTSIQPAPNTDLSAASLHDQPVPGSGPLQHPLANGGPPISKPQNISMPPPPTDMERTKTDFYTPPSDPSELKYLQ</sequence>
<feature type="compositionally biased region" description="Polar residues" evidence="1">
    <location>
        <begin position="369"/>
        <end position="397"/>
    </location>
</feature>
<protein>
    <recommendedName>
        <fullName evidence="2">CRAL-TRIO domain-containing protein</fullName>
    </recommendedName>
</protein>
<dbReference type="Pfam" id="PF00650">
    <property type="entry name" value="CRAL_TRIO"/>
    <property type="match status" value="1"/>
</dbReference>
<accession>A0A8H6C8W6</accession>
<feature type="domain" description="CRAL-TRIO" evidence="2">
    <location>
        <begin position="110"/>
        <end position="295"/>
    </location>
</feature>
<dbReference type="EMBL" id="JACCJB010000021">
    <property type="protein sequence ID" value="KAF6219057.1"/>
    <property type="molecule type" value="Genomic_DNA"/>
</dbReference>
<evidence type="ECO:0000313" key="3">
    <source>
        <dbReference type="EMBL" id="KAF6219057.1"/>
    </source>
</evidence>
<evidence type="ECO:0000256" key="1">
    <source>
        <dbReference type="SAM" id="MobiDB-lite"/>
    </source>
</evidence>
<dbReference type="PANTHER" id="PTHR45657:SF3">
    <property type="entry name" value="TRANSPORTER, PUTATIVE (AFU_ORTHOLOGUE AFUA_5G09260)-RELATED"/>
    <property type="match status" value="1"/>
</dbReference>
<dbReference type="SUPFAM" id="SSF52087">
    <property type="entry name" value="CRAL/TRIO domain"/>
    <property type="match status" value="1"/>
</dbReference>
<dbReference type="Gene3D" id="3.40.525.10">
    <property type="entry name" value="CRAL-TRIO lipid binding domain"/>
    <property type="match status" value="1"/>
</dbReference>
<dbReference type="InterPro" id="IPR036273">
    <property type="entry name" value="CRAL/TRIO_N_dom_sf"/>
</dbReference>
<dbReference type="RefSeq" id="XP_037148492.1">
    <property type="nucleotide sequence ID" value="XM_037296510.1"/>
</dbReference>
<feature type="compositionally biased region" description="Polar residues" evidence="1">
    <location>
        <begin position="443"/>
        <end position="461"/>
    </location>
</feature>